<organism evidence="1 2">
    <name type="scientific">Naganishia cerealis</name>
    <dbReference type="NCBI Taxonomy" id="610337"/>
    <lineage>
        <taxon>Eukaryota</taxon>
        <taxon>Fungi</taxon>
        <taxon>Dikarya</taxon>
        <taxon>Basidiomycota</taxon>
        <taxon>Agaricomycotina</taxon>
        <taxon>Tremellomycetes</taxon>
        <taxon>Filobasidiales</taxon>
        <taxon>Filobasidiaceae</taxon>
        <taxon>Naganishia</taxon>
    </lineage>
</organism>
<reference evidence="1" key="1">
    <citation type="submission" date="2023-04" db="EMBL/GenBank/DDBJ databases">
        <title>Draft Genome sequencing of Naganishia species isolated from polar environments using Oxford Nanopore Technology.</title>
        <authorList>
            <person name="Leo P."/>
            <person name="Venkateswaran K."/>
        </authorList>
    </citation>
    <scope>NUCLEOTIDE SEQUENCE</scope>
    <source>
        <strain evidence="1">MNA-CCFEE 5261</strain>
    </source>
</reference>
<dbReference type="EMBL" id="JASBWR010000057">
    <property type="protein sequence ID" value="KAJ9101492.1"/>
    <property type="molecule type" value="Genomic_DNA"/>
</dbReference>
<dbReference type="Proteomes" id="UP001241377">
    <property type="component" value="Unassembled WGS sequence"/>
</dbReference>
<comment type="caution">
    <text evidence="1">The sequence shown here is derived from an EMBL/GenBank/DDBJ whole genome shotgun (WGS) entry which is preliminary data.</text>
</comment>
<sequence>MPHTTAEPSSTSAFLKILNQTSNPTSSSEISDNLKRIRRLVLTQGIPDESSHATSTNQAGIRARVWKLLLRIDQVSAEDYLRWVDMGPSEVSAKSKLMTPSSLPCADIVYDMKVRNDTFRTLATDLSFKDKVREDMLIRLLEAFAWKSKQHRAPEQYSGLPSTEFYTRKGEKSQFEFAYVQGE</sequence>
<evidence type="ECO:0000313" key="1">
    <source>
        <dbReference type="EMBL" id="KAJ9101492.1"/>
    </source>
</evidence>
<protein>
    <submittedName>
        <fullName evidence="1">Uncharacterized protein</fullName>
    </submittedName>
</protein>
<name>A0ACC2VSR5_9TREE</name>
<gene>
    <name evidence="1" type="ORF">QFC19_005143</name>
</gene>
<keyword evidence="2" id="KW-1185">Reference proteome</keyword>
<evidence type="ECO:0000313" key="2">
    <source>
        <dbReference type="Proteomes" id="UP001241377"/>
    </source>
</evidence>
<proteinExistence type="predicted"/>
<accession>A0ACC2VSR5</accession>